<name>A0A150F7Y7_9BACI</name>
<protein>
    <submittedName>
        <fullName evidence="2">Uncharacterized protein</fullName>
    </submittedName>
</protein>
<keyword evidence="3" id="KW-1185">Reference proteome</keyword>
<dbReference type="STRING" id="1793963.AXI58_00680"/>
<dbReference type="Proteomes" id="UP000075430">
    <property type="component" value="Unassembled WGS sequence"/>
</dbReference>
<evidence type="ECO:0000313" key="2">
    <source>
        <dbReference type="EMBL" id="KXZ20524.1"/>
    </source>
</evidence>
<evidence type="ECO:0000313" key="3">
    <source>
        <dbReference type="Proteomes" id="UP000075430"/>
    </source>
</evidence>
<evidence type="ECO:0000256" key="1">
    <source>
        <dbReference type="SAM" id="Phobius"/>
    </source>
</evidence>
<sequence length="70" mass="7523">MTYASPQVDYSVNPMIEDQAWFLVFSAVLLALGATVVLGSAVWCIAHGHGAFSGHVKWNDGIDIGIECKN</sequence>
<feature type="transmembrane region" description="Helical" evidence="1">
    <location>
        <begin position="20"/>
        <end position="46"/>
    </location>
</feature>
<dbReference type="AlphaFoldDB" id="A0A150F7Y7"/>
<keyword evidence="1" id="KW-0472">Membrane</keyword>
<keyword evidence="1" id="KW-1133">Transmembrane helix</keyword>
<accession>A0A150F7Y7</accession>
<dbReference type="EMBL" id="LSBA01000012">
    <property type="protein sequence ID" value="KXZ20524.1"/>
    <property type="molecule type" value="Genomic_DNA"/>
</dbReference>
<dbReference type="RefSeq" id="WP_061521519.1">
    <property type="nucleotide sequence ID" value="NZ_LSAZ01000003.1"/>
</dbReference>
<organism evidence="2 3">
    <name type="scientific">Bacillus nakamurai</name>
    <dbReference type="NCBI Taxonomy" id="1793963"/>
    <lineage>
        <taxon>Bacteria</taxon>
        <taxon>Bacillati</taxon>
        <taxon>Bacillota</taxon>
        <taxon>Bacilli</taxon>
        <taxon>Bacillales</taxon>
        <taxon>Bacillaceae</taxon>
        <taxon>Bacillus</taxon>
    </lineage>
</organism>
<keyword evidence="1" id="KW-0812">Transmembrane</keyword>
<comment type="caution">
    <text evidence="2">The sequence shown here is derived from an EMBL/GenBank/DDBJ whole genome shotgun (WGS) entry which is preliminary data.</text>
</comment>
<proteinExistence type="predicted"/>
<gene>
    <name evidence="2" type="ORF">AXI58_00680</name>
</gene>
<reference evidence="3" key="1">
    <citation type="submission" date="2016-02" db="EMBL/GenBank/DDBJ databases">
        <authorList>
            <person name="Dunlap C."/>
        </authorList>
    </citation>
    <scope>NUCLEOTIDE SEQUENCE [LARGE SCALE GENOMIC DNA]</scope>
    <source>
        <strain evidence="3">NRRL B-41092</strain>
    </source>
</reference>